<organism evidence="1 2">
    <name type="scientific">Stephania cephalantha</name>
    <dbReference type="NCBI Taxonomy" id="152367"/>
    <lineage>
        <taxon>Eukaryota</taxon>
        <taxon>Viridiplantae</taxon>
        <taxon>Streptophyta</taxon>
        <taxon>Embryophyta</taxon>
        <taxon>Tracheophyta</taxon>
        <taxon>Spermatophyta</taxon>
        <taxon>Magnoliopsida</taxon>
        <taxon>Ranunculales</taxon>
        <taxon>Menispermaceae</taxon>
        <taxon>Menispermoideae</taxon>
        <taxon>Cissampelideae</taxon>
        <taxon>Stephania</taxon>
    </lineage>
</organism>
<accession>A0AAP0DXQ4</accession>
<dbReference type="AlphaFoldDB" id="A0AAP0DXQ4"/>
<comment type="caution">
    <text evidence="1">The sequence shown here is derived from an EMBL/GenBank/DDBJ whole genome shotgun (WGS) entry which is preliminary data.</text>
</comment>
<protein>
    <submittedName>
        <fullName evidence="1">Uncharacterized protein</fullName>
    </submittedName>
</protein>
<gene>
    <name evidence="1" type="ORF">Scep_029470</name>
</gene>
<reference evidence="1 2" key="1">
    <citation type="submission" date="2024-01" db="EMBL/GenBank/DDBJ databases">
        <title>Genome assemblies of Stephania.</title>
        <authorList>
            <person name="Yang L."/>
        </authorList>
    </citation>
    <scope>NUCLEOTIDE SEQUENCE [LARGE SCALE GENOMIC DNA]</scope>
    <source>
        <strain evidence="1">JXDWG</strain>
        <tissue evidence="1">Leaf</tissue>
    </source>
</reference>
<sequence>MYKISKVLKVKIKHIITKMLLFIGGALIPCAHPKNVPSMEYTACRMHKLFY</sequence>
<proteinExistence type="predicted"/>
<dbReference type="EMBL" id="JBBNAG010000013">
    <property type="protein sequence ID" value="KAK9082999.1"/>
    <property type="molecule type" value="Genomic_DNA"/>
</dbReference>
<keyword evidence="2" id="KW-1185">Reference proteome</keyword>
<evidence type="ECO:0000313" key="2">
    <source>
        <dbReference type="Proteomes" id="UP001419268"/>
    </source>
</evidence>
<name>A0AAP0DXQ4_9MAGN</name>
<dbReference type="Proteomes" id="UP001419268">
    <property type="component" value="Unassembled WGS sequence"/>
</dbReference>
<evidence type="ECO:0000313" key="1">
    <source>
        <dbReference type="EMBL" id="KAK9082999.1"/>
    </source>
</evidence>